<feature type="domain" description="Rho guanine nucleotide exchange factor 6/7 coiled-coil" evidence="2">
    <location>
        <begin position="1"/>
        <end position="74"/>
    </location>
</feature>
<dbReference type="Proteomes" id="UP000593567">
    <property type="component" value="Unassembled WGS sequence"/>
</dbReference>
<dbReference type="AlphaFoldDB" id="A0A7J7JYS0"/>
<dbReference type="InterPro" id="IPR032409">
    <property type="entry name" value="GEF6/7_CC"/>
</dbReference>
<evidence type="ECO:0000259" key="2">
    <source>
        <dbReference type="Pfam" id="PF16523"/>
    </source>
</evidence>
<organism evidence="3 4">
    <name type="scientific">Bugula neritina</name>
    <name type="common">Brown bryozoan</name>
    <name type="synonym">Sertularia neritina</name>
    <dbReference type="NCBI Taxonomy" id="10212"/>
    <lineage>
        <taxon>Eukaryota</taxon>
        <taxon>Metazoa</taxon>
        <taxon>Spiralia</taxon>
        <taxon>Lophotrochozoa</taxon>
        <taxon>Bryozoa</taxon>
        <taxon>Gymnolaemata</taxon>
        <taxon>Cheilostomatida</taxon>
        <taxon>Flustrina</taxon>
        <taxon>Buguloidea</taxon>
        <taxon>Bugulidae</taxon>
        <taxon>Bugula</taxon>
    </lineage>
</organism>
<feature type="region of interest" description="Disordered" evidence="1">
    <location>
        <begin position="58"/>
        <end position="93"/>
    </location>
</feature>
<comment type="caution">
    <text evidence="3">The sequence shown here is derived from an EMBL/GenBank/DDBJ whole genome shotgun (WGS) entry which is preliminary data.</text>
</comment>
<reference evidence="3" key="1">
    <citation type="submission" date="2020-06" db="EMBL/GenBank/DDBJ databases">
        <title>Draft genome of Bugula neritina, a colonial animal packing powerful symbionts and potential medicines.</title>
        <authorList>
            <person name="Rayko M."/>
        </authorList>
    </citation>
    <scope>NUCLEOTIDE SEQUENCE [LARGE SCALE GENOMIC DNA]</scope>
    <source>
        <strain evidence="3">Kwan_BN1</strain>
    </source>
</reference>
<dbReference type="EMBL" id="VXIV02001643">
    <property type="protein sequence ID" value="KAF6031035.1"/>
    <property type="molecule type" value="Genomic_DNA"/>
</dbReference>
<accession>A0A7J7JYS0</accession>
<evidence type="ECO:0000313" key="4">
    <source>
        <dbReference type="Proteomes" id="UP000593567"/>
    </source>
</evidence>
<evidence type="ECO:0000313" key="3">
    <source>
        <dbReference type="EMBL" id="KAF6031035.1"/>
    </source>
</evidence>
<dbReference type="Gene3D" id="1.20.5.390">
    <property type="entry name" value="L1 transposable element, trimerization domain"/>
    <property type="match status" value="1"/>
</dbReference>
<feature type="compositionally biased region" description="Polar residues" evidence="1">
    <location>
        <begin position="63"/>
        <end position="74"/>
    </location>
</feature>
<feature type="compositionally biased region" description="Low complexity" evidence="1">
    <location>
        <begin position="81"/>
        <end position="93"/>
    </location>
</feature>
<gene>
    <name evidence="3" type="ORF">EB796_010664</name>
</gene>
<name>A0A7J7JYS0_BUGNE</name>
<dbReference type="OrthoDB" id="6019202at2759"/>
<proteinExistence type="predicted"/>
<protein>
    <submittedName>
        <fullName evidence="3">ARHGEF7</fullName>
    </submittedName>
</protein>
<evidence type="ECO:0000256" key="1">
    <source>
        <dbReference type="SAM" id="MobiDB-lite"/>
    </source>
</evidence>
<sequence length="93" mass="10725">MLIAEDEKIICEITKDNQTVIEERSLVDTVYIIKDQIRDLQLDYEKLKKDLEDERKARKKLESTVQKSMQSSSPGVLPTANLNHNNHNSESNP</sequence>
<keyword evidence="4" id="KW-1185">Reference proteome</keyword>
<dbReference type="Pfam" id="PF16523">
    <property type="entry name" value="betaPIX_CC"/>
    <property type="match status" value="1"/>
</dbReference>